<dbReference type="AlphaFoldDB" id="A0A4V4KKY0"/>
<accession>A0A4V4KKY0</accession>
<dbReference type="EMBL" id="QZBM01000099">
    <property type="protein sequence ID" value="THZ24591.1"/>
    <property type="molecule type" value="Genomic_DNA"/>
</dbReference>
<protein>
    <submittedName>
        <fullName evidence="1">Uncharacterized protein</fullName>
    </submittedName>
</protein>
<proteinExistence type="predicted"/>
<dbReference type="Proteomes" id="UP000308005">
    <property type="component" value="Unassembled WGS sequence"/>
</dbReference>
<evidence type="ECO:0000313" key="2">
    <source>
        <dbReference type="Proteomes" id="UP000308005"/>
    </source>
</evidence>
<reference evidence="1 2" key="1">
    <citation type="submission" date="2018-10" db="EMBL/GenBank/DDBJ databases">
        <title>Fifty Aureobasidium pullulans genomes reveal a recombining polyextremotolerant generalist.</title>
        <authorList>
            <person name="Gostincar C."/>
            <person name="Turk M."/>
            <person name="Zajc J."/>
            <person name="Gunde-Cimerman N."/>
        </authorList>
    </citation>
    <scope>NUCLEOTIDE SEQUENCE [LARGE SCALE GENOMIC DNA]</scope>
    <source>
        <strain evidence="1 2">EXF-3863</strain>
    </source>
</reference>
<gene>
    <name evidence="1" type="ORF">D6C91_03247</name>
</gene>
<evidence type="ECO:0000313" key="1">
    <source>
        <dbReference type="EMBL" id="THZ24591.1"/>
    </source>
</evidence>
<organism evidence="1 2">
    <name type="scientific">Aureobasidium pullulans</name>
    <name type="common">Black yeast</name>
    <name type="synonym">Pullularia pullulans</name>
    <dbReference type="NCBI Taxonomy" id="5580"/>
    <lineage>
        <taxon>Eukaryota</taxon>
        <taxon>Fungi</taxon>
        <taxon>Dikarya</taxon>
        <taxon>Ascomycota</taxon>
        <taxon>Pezizomycotina</taxon>
        <taxon>Dothideomycetes</taxon>
        <taxon>Dothideomycetidae</taxon>
        <taxon>Dothideales</taxon>
        <taxon>Saccotheciaceae</taxon>
        <taxon>Aureobasidium</taxon>
    </lineage>
</organism>
<sequence length="268" mass="29871">MAIVLLRFYELFSFQAESSLNLDGIACLLSATPMFSNLGGLAEAASWIGLGQDLLVAQTNKQVSRYPLENYDRTSAIGRSDAGSAASRIILLLAKVMRRVFSTGSEPHKDSWNYLESSIEDWNDSKGFQPLFQQDARAANKAFPIISMISAPQGTAQSHSSRIAHMRYFANHLSSDCSAVLPYMVYLRLYNPNSNIAQQEAIGPMYSTSLNDHTNLIATRWRILMSTPFLRHLMSINFIELRPGLVPKVNVIHARPDSENLGLDASRW</sequence>
<name>A0A4V4KKY0_AURPU</name>
<comment type="caution">
    <text evidence="1">The sequence shown here is derived from an EMBL/GenBank/DDBJ whole genome shotgun (WGS) entry which is preliminary data.</text>
</comment>